<name>A0A6S7HAB9_PARCT</name>
<dbReference type="AlphaFoldDB" id="A0A6S7HAB9"/>
<gene>
    <name evidence="1" type="ORF">PACLA_8A003062</name>
</gene>
<keyword evidence="2" id="KW-1185">Reference proteome</keyword>
<proteinExistence type="predicted"/>
<protein>
    <submittedName>
        <fullName evidence="1">Uncharacterized protein</fullName>
    </submittedName>
</protein>
<comment type="caution">
    <text evidence="1">The sequence shown here is derived from an EMBL/GenBank/DDBJ whole genome shotgun (WGS) entry which is preliminary data.</text>
</comment>
<dbReference type="EMBL" id="CACRXK020003702">
    <property type="protein sequence ID" value="CAB3999910.1"/>
    <property type="molecule type" value="Genomic_DNA"/>
</dbReference>
<evidence type="ECO:0000313" key="2">
    <source>
        <dbReference type="Proteomes" id="UP001152795"/>
    </source>
</evidence>
<evidence type="ECO:0000313" key="1">
    <source>
        <dbReference type="EMBL" id="CAB3999910.1"/>
    </source>
</evidence>
<accession>A0A6S7HAB9</accession>
<reference evidence="1" key="1">
    <citation type="submission" date="2020-04" db="EMBL/GenBank/DDBJ databases">
        <authorList>
            <person name="Alioto T."/>
            <person name="Alioto T."/>
            <person name="Gomez Garrido J."/>
        </authorList>
    </citation>
    <scope>NUCLEOTIDE SEQUENCE</scope>
    <source>
        <strain evidence="1">A484AB</strain>
    </source>
</reference>
<sequence>MQRELDEFRDTVWNSHWIRTKKDTLLADGVPNHIYEFPSRYGMEKKGFLVSQEDLEEIAELSGILDAPDDFIPSLFRKDLNELMPNPEAIKCNEFVQTYLLLKQRYFEKTANNNPDI</sequence>
<organism evidence="1 2">
    <name type="scientific">Paramuricea clavata</name>
    <name type="common">Red gorgonian</name>
    <name type="synonym">Violescent sea-whip</name>
    <dbReference type="NCBI Taxonomy" id="317549"/>
    <lineage>
        <taxon>Eukaryota</taxon>
        <taxon>Metazoa</taxon>
        <taxon>Cnidaria</taxon>
        <taxon>Anthozoa</taxon>
        <taxon>Octocorallia</taxon>
        <taxon>Malacalcyonacea</taxon>
        <taxon>Plexauridae</taxon>
        <taxon>Paramuricea</taxon>
    </lineage>
</organism>
<dbReference type="Proteomes" id="UP001152795">
    <property type="component" value="Unassembled WGS sequence"/>
</dbReference>
<dbReference type="OrthoDB" id="6147018at2759"/>